<accession>A0AAV9FA76</accession>
<sequence length="266" mass="30181">MVRSNEEASTSLNRMDFEGRSQRLTNASDSHTSATERVGSSHKLSDTRVNESEENLTLVEHARVGQIRKGDFSSQDERFTNIAQGHVSETNKVSNSEKLFETRINVQEQNLTRIEQQIVDRRSQNITNDSDVRETSRSRHNLFETSVDDQEDNSASMAYLVHESREEQDQEAELSGQLRIRSRKDSRKTNERLSNSQTELNSRIYDQEKTALSMPSVQEARENQKSTLSGGAGSSQVMSSQEGSRLESVVHLDKSSHSFSVILWKK</sequence>
<keyword evidence="3" id="KW-1185">Reference proteome</keyword>
<reference evidence="2" key="1">
    <citation type="journal article" date="2023" name="Nat. Commun.">
        <title>Diploid and tetraploid genomes of Acorus and the evolution of monocots.</title>
        <authorList>
            <person name="Ma L."/>
            <person name="Liu K.W."/>
            <person name="Li Z."/>
            <person name="Hsiao Y.Y."/>
            <person name="Qi Y."/>
            <person name="Fu T."/>
            <person name="Tang G.D."/>
            <person name="Zhang D."/>
            <person name="Sun W.H."/>
            <person name="Liu D.K."/>
            <person name="Li Y."/>
            <person name="Chen G.Z."/>
            <person name="Liu X.D."/>
            <person name="Liao X.Y."/>
            <person name="Jiang Y.T."/>
            <person name="Yu X."/>
            <person name="Hao Y."/>
            <person name="Huang J."/>
            <person name="Zhao X.W."/>
            <person name="Ke S."/>
            <person name="Chen Y.Y."/>
            <person name="Wu W.L."/>
            <person name="Hsu J.L."/>
            <person name="Lin Y.F."/>
            <person name="Huang M.D."/>
            <person name="Li C.Y."/>
            <person name="Huang L."/>
            <person name="Wang Z.W."/>
            <person name="Zhao X."/>
            <person name="Zhong W.Y."/>
            <person name="Peng D.H."/>
            <person name="Ahmad S."/>
            <person name="Lan S."/>
            <person name="Zhang J.S."/>
            <person name="Tsai W.C."/>
            <person name="Van de Peer Y."/>
            <person name="Liu Z.J."/>
        </authorList>
    </citation>
    <scope>NUCLEOTIDE SEQUENCE</scope>
    <source>
        <strain evidence="2">CP</strain>
    </source>
</reference>
<dbReference type="Proteomes" id="UP001180020">
    <property type="component" value="Unassembled WGS sequence"/>
</dbReference>
<gene>
    <name evidence="2" type="ORF">QJS10_CPA03g00430</name>
</gene>
<feature type="compositionally biased region" description="Polar residues" evidence="1">
    <location>
        <begin position="225"/>
        <end position="242"/>
    </location>
</feature>
<dbReference type="EMBL" id="JAUJYO010000003">
    <property type="protein sequence ID" value="KAK1321487.1"/>
    <property type="molecule type" value="Genomic_DNA"/>
</dbReference>
<name>A0AAV9FA76_ACOCL</name>
<dbReference type="AlphaFoldDB" id="A0AAV9FA76"/>
<reference evidence="2" key="2">
    <citation type="submission" date="2023-06" db="EMBL/GenBank/DDBJ databases">
        <authorList>
            <person name="Ma L."/>
            <person name="Liu K.-W."/>
            <person name="Li Z."/>
            <person name="Hsiao Y.-Y."/>
            <person name="Qi Y."/>
            <person name="Fu T."/>
            <person name="Tang G."/>
            <person name="Zhang D."/>
            <person name="Sun W.-H."/>
            <person name="Liu D.-K."/>
            <person name="Li Y."/>
            <person name="Chen G.-Z."/>
            <person name="Liu X.-D."/>
            <person name="Liao X.-Y."/>
            <person name="Jiang Y.-T."/>
            <person name="Yu X."/>
            <person name="Hao Y."/>
            <person name="Huang J."/>
            <person name="Zhao X.-W."/>
            <person name="Ke S."/>
            <person name="Chen Y.-Y."/>
            <person name="Wu W.-L."/>
            <person name="Hsu J.-L."/>
            <person name="Lin Y.-F."/>
            <person name="Huang M.-D."/>
            <person name="Li C.-Y."/>
            <person name="Huang L."/>
            <person name="Wang Z.-W."/>
            <person name="Zhao X."/>
            <person name="Zhong W.-Y."/>
            <person name="Peng D.-H."/>
            <person name="Ahmad S."/>
            <person name="Lan S."/>
            <person name="Zhang J.-S."/>
            <person name="Tsai W.-C."/>
            <person name="Van De Peer Y."/>
            <person name="Liu Z.-J."/>
        </authorList>
    </citation>
    <scope>NUCLEOTIDE SEQUENCE</scope>
    <source>
        <strain evidence="2">CP</strain>
        <tissue evidence="2">Leaves</tissue>
    </source>
</reference>
<organism evidence="2 3">
    <name type="scientific">Acorus calamus</name>
    <name type="common">Sweet flag</name>
    <dbReference type="NCBI Taxonomy" id="4465"/>
    <lineage>
        <taxon>Eukaryota</taxon>
        <taxon>Viridiplantae</taxon>
        <taxon>Streptophyta</taxon>
        <taxon>Embryophyta</taxon>
        <taxon>Tracheophyta</taxon>
        <taxon>Spermatophyta</taxon>
        <taxon>Magnoliopsida</taxon>
        <taxon>Liliopsida</taxon>
        <taxon>Acoraceae</taxon>
        <taxon>Acorus</taxon>
    </lineage>
</organism>
<evidence type="ECO:0000313" key="2">
    <source>
        <dbReference type="EMBL" id="KAK1321487.1"/>
    </source>
</evidence>
<feature type="compositionally biased region" description="Polar residues" evidence="1">
    <location>
        <begin position="192"/>
        <end position="201"/>
    </location>
</feature>
<feature type="compositionally biased region" description="Polar residues" evidence="1">
    <location>
        <begin position="22"/>
        <end position="35"/>
    </location>
</feature>
<proteinExistence type="predicted"/>
<feature type="region of interest" description="Disordered" evidence="1">
    <location>
        <begin position="1"/>
        <end position="53"/>
    </location>
</feature>
<evidence type="ECO:0000313" key="3">
    <source>
        <dbReference type="Proteomes" id="UP001180020"/>
    </source>
</evidence>
<evidence type="ECO:0000256" key="1">
    <source>
        <dbReference type="SAM" id="MobiDB-lite"/>
    </source>
</evidence>
<comment type="caution">
    <text evidence="2">The sequence shown here is derived from an EMBL/GenBank/DDBJ whole genome shotgun (WGS) entry which is preliminary data.</text>
</comment>
<protein>
    <submittedName>
        <fullName evidence="2">Uncharacterized protein</fullName>
    </submittedName>
</protein>
<feature type="region of interest" description="Disordered" evidence="1">
    <location>
        <begin position="125"/>
        <end position="242"/>
    </location>
</feature>